<dbReference type="NCBIfam" id="NF006053">
    <property type="entry name" value="PRK08201.1"/>
    <property type="match status" value="1"/>
</dbReference>
<comment type="caution">
    <text evidence="5">The sequence shown here is derived from an EMBL/GenBank/DDBJ whole genome shotgun (WGS) entry which is preliminary data.</text>
</comment>
<evidence type="ECO:0000256" key="3">
    <source>
        <dbReference type="ARBA" id="ARBA00022801"/>
    </source>
</evidence>
<dbReference type="InterPro" id="IPR051458">
    <property type="entry name" value="Cyt/Met_Dipeptidase"/>
</dbReference>
<dbReference type="RefSeq" id="WP_151755494.1">
    <property type="nucleotide sequence ID" value="NZ_BKZW01000001.1"/>
</dbReference>
<dbReference type="Pfam" id="PF01546">
    <property type="entry name" value="Peptidase_M20"/>
    <property type="match status" value="1"/>
</dbReference>
<dbReference type="GO" id="GO:0006508">
    <property type="term" value="P:proteolysis"/>
    <property type="evidence" value="ECO:0007669"/>
    <property type="project" value="UniProtKB-KW"/>
</dbReference>
<proteinExistence type="predicted"/>
<evidence type="ECO:0000256" key="2">
    <source>
        <dbReference type="ARBA" id="ARBA00022723"/>
    </source>
</evidence>
<keyword evidence="1" id="KW-0645">Protease</keyword>
<protein>
    <recommendedName>
        <fullName evidence="4">Peptidase M20 dimerisation domain-containing protein</fullName>
    </recommendedName>
</protein>
<accession>A0A5J4KIB8</accession>
<dbReference type="GO" id="GO:0046872">
    <property type="term" value="F:metal ion binding"/>
    <property type="evidence" value="ECO:0007669"/>
    <property type="project" value="UniProtKB-KW"/>
</dbReference>
<evidence type="ECO:0000313" key="6">
    <source>
        <dbReference type="Proteomes" id="UP000326912"/>
    </source>
</evidence>
<keyword evidence="2" id="KW-0479">Metal-binding</keyword>
<dbReference type="PANTHER" id="PTHR43270:SF12">
    <property type="entry name" value="SUCCINYL-DIAMINOPIMELATE DESUCCINYLASE"/>
    <property type="match status" value="1"/>
</dbReference>
<dbReference type="SUPFAM" id="SSF53187">
    <property type="entry name" value="Zn-dependent exopeptidases"/>
    <property type="match status" value="1"/>
</dbReference>
<dbReference type="InterPro" id="IPR002933">
    <property type="entry name" value="Peptidase_M20"/>
</dbReference>
<dbReference type="Proteomes" id="UP000326912">
    <property type="component" value="Unassembled WGS sequence"/>
</dbReference>
<dbReference type="EMBL" id="BKZW01000001">
    <property type="protein sequence ID" value="GER87493.1"/>
    <property type="molecule type" value="Genomic_DNA"/>
</dbReference>
<dbReference type="Gene3D" id="3.40.630.10">
    <property type="entry name" value="Zn peptidases"/>
    <property type="match status" value="1"/>
</dbReference>
<organism evidence="5 6">
    <name type="scientific">Dictyobacter vulcani</name>
    <dbReference type="NCBI Taxonomy" id="2607529"/>
    <lineage>
        <taxon>Bacteria</taxon>
        <taxon>Bacillati</taxon>
        <taxon>Chloroflexota</taxon>
        <taxon>Ktedonobacteria</taxon>
        <taxon>Ktedonobacterales</taxon>
        <taxon>Dictyobacteraceae</taxon>
        <taxon>Dictyobacter</taxon>
    </lineage>
</organism>
<dbReference type="PANTHER" id="PTHR43270">
    <property type="entry name" value="BETA-ALA-HIS DIPEPTIDASE"/>
    <property type="match status" value="1"/>
</dbReference>
<gene>
    <name evidence="5" type="ORF">KDW_16550</name>
</gene>
<dbReference type="InterPro" id="IPR036264">
    <property type="entry name" value="Bact_exopeptidase_dim_dom"/>
</dbReference>
<evidence type="ECO:0000256" key="1">
    <source>
        <dbReference type="ARBA" id="ARBA00022670"/>
    </source>
</evidence>
<keyword evidence="6" id="KW-1185">Reference proteome</keyword>
<dbReference type="Gene3D" id="3.30.70.360">
    <property type="match status" value="1"/>
</dbReference>
<evidence type="ECO:0000313" key="5">
    <source>
        <dbReference type="EMBL" id="GER87493.1"/>
    </source>
</evidence>
<feature type="domain" description="Peptidase M20 dimerisation" evidence="4">
    <location>
        <begin position="193"/>
        <end position="353"/>
    </location>
</feature>
<dbReference type="Pfam" id="PF07687">
    <property type="entry name" value="M20_dimer"/>
    <property type="match status" value="1"/>
</dbReference>
<name>A0A5J4KIB8_9CHLR</name>
<dbReference type="GO" id="GO:0008233">
    <property type="term" value="F:peptidase activity"/>
    <property type="evidence" value="ECO:0007669"/>
    <property type="project" value="UniProtKB-KW"/>
</dbReference>
<dbReference type="InterPro" id="IPR011650">
    <property type="entry name" value="Peptidase_M20_dimer"/>
</dbReference>
<dbReference type="NCBIfam" id="NF005914">
    <property type="entry name" value="PRK07907.1"/>
    <property type="match status" value="1"/>
</dbReference>
<evidence type="ECO:0000259" key="4">
    <source>
        <dbReference type="Pfam" id="PF07687"/>
    </source>
</evidence>
<dbReference type="SUPFAM" id="SSF55031">
    <property type="entry name" value="Bacterial exopeptidase dimerisation domain"/>
    <property type="match status" value="1"/>
</dbReference>
<sequence length="456" mass="50015">MSQIETYITEHQSQFVEDLKAWLRIPSISTSPEHTGDVLRAAEYAVEQLKRLGISHAELIKTQGHPLVYGEWLEAGDKPTLLIYGHYDVQPVDPIELWENAPFEPTIRNGNIYSRGAADDKGQVMLVLKALETLFQVNGTLPINVKILIEGEEEAGGESIEKYIKTYPERLGCDAAFICDTHMPSPETPALITGLRGIIYTEVTVHGAKQDLHSGTYGGVAPNPLHALSIIISRLKDADGHIHIPGLYDKLRKPDHEEKEFWHRDPLHMNEAYLKEMGVSQLSGELEYPPLERASARPTLEVHGIVGGFTGEGAKTVIPAVAKAKISLRLPPDLKSKEVFTLFEQAVKEATPAGVRVEVANLHGGEGVLVSPESQVMRAASEALSEVYGTAPVHLREGGSVPIAALFDEVLNVPVLLMGFGLPDDNLHAPNEKYSLQQFFNGIRTVTSLLQKMASN</sequence>
<reference evidence="5 6" key="1">
    <citation type="submission" date="2019-10" db="EMBL/GenBank/DDBJ databases">
        <title>Dictyobacter vulcani sp. nov., within the class Ktedonobacteria, isolated from soil of volcanic Mt. Zao.</title>
        <authorList>
            <person name="Zheng Y."/>
            <person name="Wang C.M."/>
            <person name="Sakai Y."/>
            <person name="Abe K."/>
            <person name="Yokota A."/>
            <person name="Yabe S."/>
        </authorList>
    </citation>
    <scope>NUCLEOTIDE SEQUENCE [LARGE SCALE GENOMIC DNA]</scope>
    <source>
        <strain evidence="5 6">W12</strain>
    </source>
</reference>
<keyword evidence="3" id="KW-0378">Hydrolase</keyword>
<dbReference type="NCBIfam" id="NF006579">
    <property type="entry name" value="PRK09104.1"/>
    <property type="match status" value="1"/>
</dbReference>
<dbReference type="AlphaFoldDB" id="A0A5J4KIB8"/>